<dbReference type="STRING" id="1069536.SINU_06300"/>
<dbReference type="PROSITE" id="PS50943">
    <property type="entry name" value="HTH_CROC1"/>
    <property type="match status" value="1"/>
</dbReference>
<dbReference type="PANTHER" id="PTHR46558">
    <property type="entry name" value="TRACRIPTIONAL REGULATORY PROTEIN-RELATED-RELATED"/>
    <property type="match status" value="1"/>
</dbReference>
<organism evidence="3 4">
    <name type="scientific">Sporolactobacillus inulinus CASD</name>
    <dbReference type="NCBI Taxonomy" id="1069536"/>
    <lineage>
        <taxon>Bacteria</taxon>
        <taxon>Bacillati</taxon>
        <taxon>Bacillota</taxon>
        <taxon>Bacilli</taxon>
        <taxon>Bacillales</taxon>
        <taxon>Sporolactobacillaceae</taxon>
        <taxon>Sporolactobacillus</taxon>
    </lineage>
</organism>
<evidence type="ECO:0000313" key="4">
    <source>
        <dbReference type="Proteomes" id="UP000035553"/>
    </source>
</evidence>
<dbReference type="InterPro" id="IPR001387">
    <property type="entry name" value="Cro/C1-type_HTH"/>
</dbReference>
<dbReference type="SUPFAM" id="SSF47413">
    <property type="entry name" value="lambda repressor-like DNA-binding domains"/>
    <property type="match status" value="1"/>
</dbReference>
<evidence type="ECO:0000313" key="3">
    <source>
        <dbReference type="EMBL" id="KLI02764.1"/>
    </source>
</evidence>
<comment type="caution">
    <text evidence="3">The sequence shown here is derived from an EMBL/GenBank/DDBJ whole genome shotgun (WGS) entry which is preliminary data.</text>
</comment>
<reference evidence="3 4" key="1">
    <citation type="journal article" date="2011" name="J. Bacteriol.">
        <title>Draft genome sequence of Sporolactobacillus inulinus strain CASD, an efficient D-lactic acid-producing bacterium with high-concentration lactate tolerance capability.</title>
        <authorList>
            <person name="Yu B."/>
            <person name="Su F."/>
            <person name="Wang L."/>
            <person name="Xu K."/>
            <person name="Zhao B."/>
            <person name="Xu P."/>
        </authorList>
    </citation>
    <scope>NUCLEOTIDE SEQUENCE [LARGE SCALE GENOMIC DNA]</scope>
    <source>
        <strain evidence="3 4">CASD</strain>
    </source>
</reference>
<dbReference type="SMART" id="SM00530">
    <property type="entry name" value="HTH_XRE"/>
    <property type="match status" value="1"/>
</dbReference>
<dbReference type="PANTHER" id="PTHR46558:SF11">
    <property type="entry name" value="HTH-TYPE TRANSCRIPTIONAL REGULATOR XRE"/>
    <property type="match status" value="1"/>
</dbReference>
<dbReference type="GO" id="GO:0003677">
    <property type="term" value="F:DNA binding"/>
    <property type="evidence" value="ECO:0007669"/>
    <property type="project" value="UniProtKB-KW"/>
</dbReference>
<evidence type="ECO:0000259" key="2">
    <source>
        <dbReference type="PROSITE" id="PS50943"/>
    </source>
</evidence>
<dbReference type="OrthoDB" id="72638at2"/>
<keyword evidence="1" id="KW-0238">DNA-binding</keyword>
<name>A0A0U1QPM4_9BACL</name>
<accession>A0A0U1QPM4</accession>
<sequence length="120" mass="13682">MENTLGSRIRFLRDEQGLSQLEMARQLNISNAQLSRYESGARKPDPDMIVQIADYLNVSTDYLLGRTLMVNEPEISYTTLEDQVLLNKLKSIPGLDRLIDQMAEEPEKAATLIKIWSVLQ</sequence>
<dbReference type="Pfam" id="PF01381">
    <property type="entry name" value="HTH_3"/>
    <property type="match status" value="1"/>
</dbReference>
<dbReference type="EMBL" id="AFVQ02000079">
    <property type="protein sequence ID" value="KLI02764.1"/>
    <property type="molecule type" value="Genomic_DNA"/>
</dbReference>
<dbReference type="Gene3D" id="1.10.260.40">
    <property type="entry name" value="lambda repressor-like DNA-binding domains"/>
    <property type="match status" value="1"/>
</dbReference>
<dbReference type="CDD" id="cd00093">
    <property type="entry name" value="HTH_XRE"/>
    <property type="match status" value="1"/>
</dbReference>
<dbReference type="RefSeq" id="WP_010024232.1">
    <property type="nucleotide sequence ID" value="NZ_AFVQ02000079.1"/>
</dbReference>
<dbReference type="InterPro" id="IPR010982">
    <property type="entry name" value="Lambda_DNA-bd_dom_sf"/>
</dbReference>
<dbReference type="AlphaFoldDB" id="A0A0U1QPM4"/>
<dbReference type="Proteomes" id="UP000035553">
    <property type="component" value="Unassembled WGS sequence"/>
</dbReference>
<proteinExistence type="predicted"/>
<evidence type="ECO:0000256" key="1">
    <source>
        <dbReference type="ARBA" id="ARBA00023125"/>
    </source>
</evidence>
<protein>
    <recommendedName>
        <fullName evidence="2">HTH cro/C1-type domain-containing protein</fullName>
    </recommendedName>
</protein>
<keyword evidence="4" id="KW-1185">Reference proteome</keyword>
<feature type="domain" description="HTH cro/C1-type" evidence="2">
    <location>
        <begin position="9"/>
        <end position="63"/>
    </location>
</feature>
<gene>
    <name evidence="3" type="ORF">SINU_06300</name>
</gene>